<dbReference type="PANTHER" id="PTHR11388">
    <property type="entry name" value="ORGANIC ANION TRANSPORTER"/>
    <property type="match status" value="1"/>
</dbReference>
<proteinExistence type="inferred from homology"/>
<dbReference type="InterPro" id="IPR036259">
    <property type="entry name" value="MFS_trans_sf"/>
</dbReference>
<evidence type="ECO:0000313" key="11">
    <source>
        <dbReference type="Proteomes" id="UP000887159"/>
    </source>
</evidence>
<dbReference type="GO" id="GO:0015347">
    <property type="term" value="F:sodium-independent organic anion transmembrane transporter activity"/>
    <property type="evidence" value="ECO:0007669"/>
    <property type="project" value="TreeGrafter"/>
</dbReference>
<evidence type="ECO:0000256" key="1">
    <source>
        <dbReference type="ARBA" id="ARBA00004651"/>
    </source>
</evidence>
<dbReference type="InterPro" id="IPR004156">
    <property type="entry name" value="OATP"/>
</dbReference>
<evidence type="ECO:0000259" key="9">
    <source>
        <dbReference type="PROSITE" id="PS51465"/>
    </source>
</evidence>
<dbReference type="SUPFAM" id="SSF100895">
    <property type="entry name" value="Kazal-type serine protease inhibitors"/>
    <property type="match status" value="1"/>
</dbReference>
<keyword evidence="11" id="KW-1185">Reference proteome</keyword>
<protein>
    <submittedName>
        <fullName evidence="10">Solute carrier organic anion transporter family member 5A1</fullName>
    </submittedName>
</protein>
<reference evidence="10" key="1">
    <citation type="submission" date="2020-08" db="EMBL/GenBank/DDBJ databases">
        <title>Multicomponent nature underlies the extraordinary mechanical properties of spider dragline silk.</title>
        <authorList>
            <person name="Kono N."/>
            <person name="Nakamura H."/>
            <person name="Mori M."/>
            <person name="Yoshida Y."/>
            <person name="Ohtoshi R."/>
            <person name="Malay A.D."/>
            <person name="Moran D.A.P."/>
            <person name="Tomita M."/>
            <person name="Numata K."/>
            <person name="Arakawa K."/>
        </authorList>
    </citation>
    <scope>NUCLEOTIDE SEQUENCE</scope>
</reference>
<keyword evidence="4 8" id="KW-0812">Transmembrane</keyword>
<keyword evidence="3" id="KW-1003">Cell membrane</keyword>
<sequence length="339" mass="37748">MPNHVLECPTVATKLLKMGMVPLRDSLWELLYSPDAPRIAEAVIKIFDGIYTFTAEFEPFQVNLTADCNMGCRCSPNDIEPVCGSNGITYFSPCHAGCKAEVDHKLNSYSNCACILANTTRTHEVLAFPLATNGPCPSVCHVIIPFMILLFVMTLVVSITHMPLLMITLRSVDEEERAFALGMQFVIFRLFGYIPSPIMFGNVIDSTCILWKAHCGKPGGFCLMYNIEHFRLKYIGVCSGLKVASGLLFFLDWMLISWKHKKDIEQPPTLTVGEIVSSIISLDRLSTAGWGDITIDPSKEAPEDSVPLEMEEENFSNPPRMVKRLVKRDSCANEVLSPE</sequence>
<feature type="domain" description="Kazal-like" evidence="9">
    <location>
        <begin position="62"/>
        <end position="116"/>
    </location>
</feature>
<organism evidence="10 11">
    <name type="scientific">Trichonephila clavipes</name>
    <name type="common">Golden silk orbweaver</name>
    <name type="synonym">Nephila clavipes</name>
    <dbReference type="NCBI Taxonomy" id="2585209"/>
    <lineage>
        <taxon>Eukaryota</taxon>
        <taxon>Metazoa</taxon>
        <taxon>Ecdysozoa</taxon>
        <taxon>Arthropoda</taxon>
        <taxon>Chelicerata</taxon>
        <taxon>Arachnida</taxon>
        <taxon>Araneae</taxon>
        <taxon>Araneomorphae</taxon>
        <taxon>Entelegynae</taxon>
        <taxon>Araneoidea</taxon>
        <taxon>Nephilidae</taxon>
        <taxon>Trichonephila</taxon>
    </lineage>
</organism>
<evidence type="ECO:0000256" key="4">
    <source>
        <dbReference type="ARBA" id="ARBA00022692"/>
    </source>
</evidence>
<dbReference type="PANTHER" id="PTHR11388:SF142">
    <property type="entry name" value="SOLUTE CARRIER ORGANIC ANION TRANSPORTER FAMILY MEMBER 5A1"/>
    <property type="match status" value="1"/>
</dbReference>
<comment type="similarity">
    <text evidence="2">Belongs to the organo anion transporter (TC 2.A.60) family.</text>
</comment>
<feature type="transmembrane region" description="Helical" evidence="8">
    <location>
        <begin position="178"/>
        <end position="196"/>
    </location>
</feature>
<dbReference type="Pfam" id="PF03137">
    <property type="entry name" value="OATP"/>
    <property type="match status" value="1"/>
</dbReference>
<keyword evidence="6 8" id="KW-0472">Membrane</keyword>
<evidence type="ECO:0000256" key="6">
    <source>
        <dbReference type="ARBA" id="ARBA00023136"/>
    </source>
</evidence>
<keyword evidence="7" id="KW-1015">Disulfide bond</keyword>
<dbReference type="GO" id="GO:0016323">
    <property type="term" value="C:basolateral plasma membrane"/>
    <property type="evidence" value="ECO:0007669"/>
    <property type="project" value="TreeGrafter"/>
</dbReference>
<evidence type="ECO:0000313" key="10">
    <source>
        <dbReference type="EMBL" id="GFY31192.1"/>
    </source>
</evidence>
<gene>
    <name evidence="10" type="primary">SLCO5A1</name>
    <name evidence="10" type="ORF">TNCV_751551</name>
</gene>
<dbReference type="PROSITE" id="PS51465">
    <property type="entry name" value="KAZAL_2"/>
    <property type="match status" value="1"/>
</dbReference>
<dbReference type="InterPro" id="IPR002350">
    <property type="entry name" value="Kazal_dom"/>
</dbReference>
<keyword evidence="5 8" id="KW-1133">Transmembrane helix</keyword>
<evidence type="ECO:0000256" key="5">
    <source>
        <dbReference type="ARBA" id="ARBA00022989"/>
    </source>
</evidence>
<dbReference type="InterPro" id="IPR036058">
    <property type="entry name" value="Kazal_dom_sf"/>
</dbReference>
<dbReference type="Proteomes" id="UP000887159">
    <property type="component" value="Unassembled WGS sequence"/>
</dbReference>
<evidence type="ECO:0000256" key="7">
    <source>
        <dbReference type="ARBA" id="ARBA00023157"/>
    </source>
</evidence>
<dbReference type="GO" id="GO:0043252">
    <property type="term" value="P:sodium-independent organic anion transport"/>
    <property type="evidence" value="ECO:0007669"/>
    <property type="project" value="TreeGrafter"/>
</dbReference>
<comment type="subcellular location">
    <subcellularLocation>
        <location evidence="1">Cell membrane</location>
        <topology evidence="1">Multi-pass membrane protein</topology>
    </subcellularLocation>
</comment>
<accession>A0A8X6WA40</accession>
<evidence type="ECO:0000256" key="8">
    <source>
        <dbReference type="SAM" id="Phobius"/>
    </source>
</evidence>
<dbReference type="Gene3D" id="3.30.60.30">
    <property type="match status" value="1"/>
</dbReference>
<evidence type="ECO:0000256" key="2">
    <source>
        <dbReference type="ARBA" id="ARBA00009657"/>
    </source>
</evidence>
<dbReference type="Pfam" id="PF07648">
    <property type="entry name" value="Kazal_2"/>
    <property type="match status" value="1"/>
</dbReference>
<feature type="transmembrane region" description="Helical" evidence="8">
    <location>
        <begin position="142"/>
        <end position="166"/>
    </location>
</feature>
<comment type="caution">
    <text evidence="10">The sequence shown here is derived from an EMBL/GenBank/DDBJ whole genome shotgun (WGS) entry which is preliminary data.</text>
</comment>
<feature type="transmembrane region" description="Helical" evidence="8">
    <location>
        <begin position="234"/>
        <end position="256"/>
    </location>
</feature>
<evidence type="ECO:0000256" key="3">
    <source>
        <dbReference type="ARBA" id="ARBA00022475"/>
    </source>
</evidence>
<dbReference type="EMBL" id="BMAU01021397">
    <property type="protein sequence ID" value="GFY31192.1"/>
    <property type="molecule type" value="Genomic_DNA"/>
</dbReference>
<name>A0A8X6WA40_TRICX</name>
<dbReference type="AlphaFoldDB" id="A0A8X6WA40"/>
<dbReference type="SUPFAM" id="SSF103473">
    <property type="entry name" value="MFS general substrate transporter"/>
    <property type="match status" value="1"/>
</dbReference>